<evidence type="ECO:0000256" key="1">
    <source>
        <dbReference type="SAM" id="Phobius"/>
    </source>
</evidence>
<dbReference type="RefSeq" id="WP_264788705.1">
    <property type="nucleotide sequence ID" value="NZ_AP026867.1"/>
</dbReference>
<proteinExistence type="predicted"/>
<dbReference type="KEGG" id="aup:AsAng_0041710"/>
<name>A0A916DTP6_9BACT</name>
<keyword evidence="3" id="KW-1185">Reference proteome</keyword>
<dbReference type="InterPro" id="IPR036322">
    <property type="entry name" value="WD40_repeat_dom_sf"/>
</dbReference>
<dbReference type="SUPFAM" id="SSF50978">
    <property type="entry name" value="WD40 repeat-like"/>
    <property type="match status" value="1"/>
</dbReference>
<organism evidence="2 3">
    <name type="scientific">Aureispira anguillae</name>
    <dbReference type="NCBI Taxonomy" id="2864201"/>
    <lineage>
        <taxon>Bacteria</taxon>
        <taxon>Pseudomonadati</taxon>
        <taxon>Bacteroidota</taxon>
        <taxon>Saprospiria</taxon>
        <taxon>Saprospirales</taxon>
        <taxon>Saprospiraceae</taxon>
        <taxon>Aureispira</taxon>
    </lineage>
</organism>
<evidence type="ECO:0000313" key="3">
    <source>
        <dbReference type="Proteomes" id="UP001060919"/>
    </source>
</evidence>
<accession>A0A916DTP6</accession>
<feature type="transmembrane region" description="Helical" evidence="1">
    <location>
        <begin position="25"/>
        <end position="45"/>
    </location>
</feature>
<keyword evidence="1" id="KW-0812">Transmembrane</keyword>
<reference evidence="2" key="1">
    <citation type="submission" date="2022-09" db="EMBL/GenBank/DDBJ databases">
        <title>Aureispira anguillicida sp. nov., isolated from Leptocephalus of Japanese eel Anguilla japonica.</title>
        <authorList>
            <person name="Yuasa K."/>
            <person name="Mekata T."/>
            <person name="Ikunari K."/>
        </authorList>
    </citation>
    <scope>NUCLEOTIDE SEQUENCE</scope>
    <source>
        <strain evidence="2">EL160426</strain>
    </source>
</reference>
<evidence type="ECO:0000313" key="2">
    <source>
        <dbReference type="EMBL" id="BDS13434.1"/>
    </source>
</evidence>
<gene>
    <name evidence="2" type="ORF">AsAng_0041710</name>
</gene>
<dbReference type="EMBL" id="AP026867">
    <property type="protein sequence ID" value="BDS13434.1"/>
    <property type="molecule type" value="Genomic_DNA"/>
</dbReference>
<dbReference type="InterPro" id="IPR021787">
    <property type="entry name" value="DUF3352"/>
</dbReference>
<keyword evidence="1" id="KW-0472">Membrane</keyword>
<dbReference type="Pfam" id="PF11832">
    <property type="entry name" value="DUF3352"/>
    <property type="match status" value="1"/>
</dbReference>
<dbReference type="Proteomes" id="UP001060919">
    <property type="component" value="Chromosome"/>
</dbReference>
<protein>
    <submittedName>
        <fullName evidence="2">DUF3352 domain-containing protein</fullName>
    </submittedName>
</protein>
<dbReference type="AlphaFoldDB" id="A0A916DTP6"/>
<keyword evidence="1" id="KW-1133">Transmembrane helix</keyword>
<sequence>MIIDFFKFSWAYFLRPILYRHRKQILGLSLVTGLILWLGTSWGLFRMPFVKIKAFEAMSEHTALMIETNEYNKTLQQLQKSIYYKDLQSISLLQKWEQGLRFVDSLFRATQTYSTILEKAHIVSGVQITSNETANWLYALDDYQQRFEVQAFIAELMPQNTTETIYRGRTIYTLEFEGQKKLSLSVFYGLILISPVTILVESGIEQLDNISSNTNRNDSFLKVKKELANSSNELVVYVNFQSISSLTSILTQSNPRAIMGLMEIGEWMGLDTRFLEKGFMMSGHLYPDKDNKFLKALAQQKAPQNSRVAELLPKNIGAMLYLGWENFETFYKAYQERSYEDFEKYFLPWIGRDVTLFFRDPTDDENAFAKDKLVFLESKDTSLTWKLLNQYAHKFGELDRQIYQNFEITQIAANSPLLPLFGEDIDPLQNPYYTLIENYVVFANTRTTLEGWIKSFNTRQMILDLPEYHAFFTQARNQSNIYALLATPNSVKFLQHFARPEFKNYIQTAFQQFKNIYPVGIQFFGFEEHFLVTLSTAYNVVEEKEKIQATSAWQADLAAAAAIAPKAVRSHDGNYYILAQDIKNRLYFFDKNGENLWSKDKVLTRKINSDIFEVDFHSNNEIQYAFSTDSAIYVMDKAGKTLKMIPLISRASNGVLAVDYGKGPRFFIACRNGAVYGYEQNGKPLSGWQPLSRVGRINSPLAFMKYRDKSYFMMTTRSGTCMAFKRDGMPYFRGGKLGSGLTNWGVDPSIGRIAGGSKNGKIRVLNSVGKGFGLAAVKGMNKNVQFIYADVIGDARKDYVRINADKMAVHYYTKEKNAKGKLKDVLKQAGVYALDAKVKRKAFEIKLTGKSKRYIGFWEPENGSISLIDAKGNVQNGFPLAGTSTFQVVDLFGEQGNTLVVANHNRIYTYKLKF</sequence>